<keyword evidence="3" id="KW-1185">Reference proteome</keyword>
<organism evidence="2 3">
    <name type="scientific">Nocardia acididurans</name>
    <dbReference type="NCBI Taxonomy" id="2802282"/>
    <lineage>
        <taxon>Bacteria</taxon>
        <taxon>Bacillati</taxon>
        <taxon>Actinomycetota</taxon>
        <taxon>Actinomycetes</taxon>
        <taxon>Mycobacteriales</taxon>
        <taxon>Nocardiaceae</taxon>
        <taxon>Nocardia</taxon>
    </lineage>
</organism>
<protein>
    <submittedName>
        <fullName evidence="2">Toprim domain-containing protein</fullName>
    </submittedName>
</protein>
<dbReference type="Proteomes" id="UP000602198">
    <property type="component" value="Unassembled WGS sequence"/>
</dbReference>
<dbReference type="InterPro" id="IPR006171">
    <property type="entry name" value="TOPRIM_dom"/>
</dbReference>
<evidence type="ECO:0000313" key="3">
    <source>
        <dbReference type="Proteomes" id="UP000602198"/>
    </source>
</evidence>
<accession>A0ABS1M450</accession>
<evidence type="ECO:0000259" key="1">
    <source>
        <dbReference type="Pfam" id="PF13362"/>
    </source>
</evidence>
<dbReference type="EMBL" id="JAERRJ010000002">
    <property type="protein sequence ID" value="MBL1073913.1"/>
    <property type="molecule type" value="Genomic_DNA"/>
</dbReference>
<feature type="domain" description="Toprim" evidence="1">
    <location>
        <begin position="199"/>
        <end position="284"/>
    </location>
</feature>
<gene>
    <name evidence="2" type="ORF">JK358_05855</name>
</gene>
<dbReference type="SUPFAM" id="SSF56731">
    <property type="entry name" value="DNA primase core"/>
    <property type="match status" value="1"/>
</dbReference>
<dbReference type="RefSeq" id="WP_201944547.1">
    <property type="nucleotide sequence ID" value="NZ_JAERRJ010000002.1"/>
</dbReference>
<name>A0ABS1M450_9NOCA</name>
<evidence type="ECO:0000313" key="2">
    <source>
        <dbReference type="EMBL" id="MBL1073913.1"/>
    </source>
</evidence>
<dbReference type="Gene3D" id="3.40.1360.10">
    <property type="match status" value="1"/>
</dbReference>
<dbReference type="InterPro" id="IPR034154">
    <property type="entry name" value="TOPRIM_DnaG/twinkle"/>
</dbReference>
<proteinExistence type="predicted"/>
<dbReference type="Pfam" id="PF13362">
    <property type="entry name" value="Toprim_3"/>
    <property type="match status" value="1"/>
</dbReference>
<reference evidence="2 3" key="1">
    <citation type="submission" date="2021-01" db="EMBL/GenBank/DDBJ databases">
        <title>WGS of actinomycetes isolated from Thailand.</title>
        <authorList>
            <person name="Thawai C."/>
        </authorList>
    </citation>
    <scope>NUCLEOTIDE SEQUENCE [LARGE SCALE GENOMIC DNA]</scope>
    <source>
        <strain evidence="2 3">LPG 2</strain>
    </source>
</reference>
<dbReference type="CDD" id="cd01029">
    <property type="entry name" value="TOPRIM_primases"/>
    <property type="match status" value="1"/>
</dbReference>
<sequence length="323" mass="35867">MSTNRSWDTITRALTRISGPGRRGGDWTTYLCPVHEADGRRHHPSLGVVYNHQKQRTVIKCFAGCSDEAVLDSLGLHIRDLFDRPPPDRRSTPRHHGPAPELALADQALLAAGLTLEAHKQDRGRPVARSRQVAAYIYRWPDGRPAGKVIRYRTPCEYGYTKSFSQARPTESGWEPGGFPRLPFRLPEVLLAVRQARDIYICEGESDVLTAAHAGLTATCNAGGATNWHPDHAAWLDGAIRVWIVADRDAPGYRHAAKVAHSLRNSVTQLRVVQARDGKDLTDHCNAGHHITELDPVPLLDSYYRSPALESNSATRRFSATDR</sequence>
<comment type="caution">
    <text evidence="2">The sequence shown here is derived from an EMBL/GenBank/DDBJ whole genome shotgun (WGS) entry which is preliminary data.</text>
</comment>